<dbReference type="Proteomes" id="UP000735302">
    <property type="component" value="Unassembled WGS sequence"/>
</dbReference>
<evidence type="ECO:0000313" key="2">
    <source>
        <dbReference type="EMBL" id="GFO38382.1"/>
    </source>
</evidence>
<organism evidence="2 3">
    <name type="scientific">Plakobranchus ocellatus</name>
    <dbReference type="NCBI Taxonomy" id="259542"/>
    <lineage>
        <taxon>Eukaryota</taxon>
        <taxon>Metazoa</taxon>
        <taxon>Spiralia</taxon>
        <taxon>Lophotrochozoa</taxon>
        <taxon>Mollusca</taxon>
        <taxon>Gastropoda</taxon>
        <taxon>Heterobranchia</taxon>
        <taxon>Euthyneura</taxon>
        <taxon>Panpulmonata</taxon>
        <taxon>Sacoglossa</taxon>
        <taxon>Placobranchoidea</taxon>
        <taxon>Plakobranchidae</taxon>
        <taxon>Plakobranchus</taxon>
    </lineage>
</organism>
<evidence type="ECO:0000313" key="3">
    <source>
        <dbReference type="Proteomes" id="UP000735302"/>
    </source>
</evidence>
<sequence>MTPSSDPSEYKKFKNRQYARKSREKKSNEIKVLRERCLEQEAIIEIYKKTLSIFHAKEAGLSPTWSMRQIQWFPSQAPRHNPPIIVKCYLPEYDDKFFSELGNNAYGQLFQPTEVKPADVTDQPVLESLETKPPISFANSSSPCDKYALQTTISSTSYKEPASMPCPSPPLPTKSTYLPSEKNSVQATPSTNPDMTDPLYTSPYVFVDQSQILNQGFIPHMKTETGLLRQLKEEEFHKLIAGMDQNQTADNGSTFNLIYLSALPENLKKASMDTSSDGTNEVTQTAPDNAKQMSLNHQDLKFFLRTPDKVKKEQSSSVSPAPIVTNSPWMVSKKDCIPGIFSSKASEITAALLNGGNSTRKAQMIKTQVSSGPSESNITNLHNDTDTLSEEELKLLKMVDRFAKVPAVSQPFSSTQQNASRLTPTVVSSNGIPATTNIPNVSMLIDSFSSAPSITSHGSWHKANECKAIYTNSRVPSHQSRKKESEHFLKSHILHSLYAATTYPQTSSVAQQPFEVLAKTTADSLSCTAGVKNSVESISGGGNISNTHQPQKIAALAIARSSVTPKTCLSADSAVLTSLMSSVPDSETFIINEKPCQTSHAEQKPANSPNESSCYAHISTNTSGLGSLSSFVLENINVDLESLKSTLPDET</sequence>
<feature type="region of interest" description="Disordered" evidence="1">
    <location>
        <begin position="158"/>
        <end position="196"/>
    </location>
</feature>
<dbReference type="EMBL" id="BLXT01007309">
    <property type="protein sequence ID" value="GFO38382.1"/>
    <property type="molecule type" value="Genomic_DNA"/>
</dbReference>
<accession>A0AAV4D2I3</accession>
<reference evidence="2 3" key="1">
    <citation type="journal article" date="2021" name="Elife">
        <title>Chloroplast acquisition without the gene transfer in kleptoplastic sea slugs, Plakobranchus ocellatus.</title>
        <authorList>
            <person name="Maeda T."/>
            <person name="Takahashi S."/>
            <person name="Yoshida T."/>
            <person name="Shimamura S."/>
            <person name="Takaki Y."/>
            <person name="Nagai Y."/>
            <person name="Toyoda A."/>
            <person name="Suzuki Y."/>
            <person name="Arimoto A."/>
            <person name="Ishii H."/>
            <person name="Satoh N."/>
            <person name="Nishiyama T."/>
            <person name="Hasebe M."/>
            <person name="Maruyama T."/>
            <person name="Minagawa J."/>
            <person name="Obokata J."/>
            <person name="Shigenobu S."/>
        </authorList>
    </citation>
    <scope>NUCLEOTIDE SEQUENCE [LARGE SCALE GENOMIC DNA]</scope>
</reference>
<evidence type="ECO:0008006" key="4">
    <source>
        <dbReference type="Google" id="ProtNLM"/>
    </source>
</evidence>
<gene>
    <name evidence="2" type="ORF">PoB_006488700</name>
</gene>
<proteinExistence type="predicted"/>
<feature type="region of interest" description="Disordered" evidence="1">
    <location>
        <begin position="1"/>
        <end position="27"/>
    </location>
</feature>
<feature type="compositionally biased region" description="Polar residues" evidence="1">
    <location>
        <begin position="176"/>
        <end position="194"/>
    </location>
</feature>
<evidence type="ECO:0000256" key="1">
    <source>
        <dbReference type="SAM" id="MobiDB-lite"/>
    </source>
</evidence>
<name>A0AAV4D2I3_9GAST</name>
<dbReference type="AlphaFoldDB" id="A0AAV4D2I3"/>
<feature type="compositionally biased region" description="Basic residues" evidence="1">
    <location>
        <begin position="13"/>
        <end position="24"/>
    </location>
</feature>
<keyword evidence="3" id="KW-1185">Reference proteome</keyword>
<dbReference type="CDD" id="cd14686">
    <property type="entry name" value="bZIP"/>
    <property type="match status" value="1"/>
</dbReference>
<protein>
    <recommendedName>
        <fullName evidence="4">BZIP domain-containing protein</fullName>
    </recommendedName>
</protein>
<comment type="caution">
    <text evidence="2">The sequence shown here is derived from an EMBL/GenBank/DDBJ whole genome shotgun (WGS) entry which is preliminary data.</text>
</comment>